<keyword evidence="3" id="KW-1185">Reference proteome</keyword>
<dbReference type="OrthoDB" id="2351791at2759"/>
<protein>
    <submittedName>
        <fullName evidence="2">Putative major facilitator superfamily transporter</fullName>
    </submittedName>
</protein>
<evidence type="ECO:0000313" key="3">
    <source>
        <dbReference type="Proteomes" id="UP000054516"/>
    </source>
</evidence>
<proteinExistence type="predicted"/>
<accession>A0A1S8A7N4</accession>
<gene>
    <name evidence="2" type="ORF">SAMD00023353_2100840</name>
</gene>
<dbReference type="Proteomes" id="UP000054516">
    <property type="component" value="Unassembled WGS sequence"/>
</dbReference>
<name>A0A1S8A7N4_ROSNE</name>
<keyword evidence="1" id="KW-0472">Membrane</keyword>
<keyword evidence="1" id="KW-1133">Transmembrane helix</keyword>
<organism evidence="2">
    <name type="scientific">Rosellinia necatrix</name>
    <name type="common">White root-rot fungus</name>
    <dbReference type="NCBI Taxonomy" id="77044"/>
    <lineage>
        <taxon>Eukaryota</taxon>
        <taxon>Fungi</taxon>
        <taxon>Dikarya</taxon>
        <taxon>Ascomycota</taxon>
        <taxon>Pezizomycotina</taxon>
        <taxon>Sordariomycetes</taxon>
        <taxon>Xylariomycetidae</taxon>
        <taxon>Xylariales</taxon>
        <taxon>Xylariaceae</taxon>
        <taxon>Rosellinia</taxon>
    </lineage>
</organism>
<dbReference type="OMA" id="ACAYAFQ"/>
<dbReference type="EMBL" id="DF977466">
    <property type="protein sequence ID" value="GAW26108.1"/>
    <property type="molecule type" value="Genomic_DNA"/>
</dbReference>
<keyword evidence="1" id="KW-0812">Transmembrane</keyword>
<dbReference type="AlphaFoldDB" id="A0A1S8A7N4"/>
<evidence type="ECO:0000256" key="1">
    <source>
        <dbReference type="SAM" id="Phobius"/>
    </source>
</evidence>
<feature type="transmembrane region" description="Helical" evidence="1">
    <location>
        <begin position="67"/>
        <end position="91"/>
    </location>
</feature>
<reference evidence="2" key="1">
    <citation type="submission" date="2016-03" db="EMBL/GenBank/DDBJ databases">
        <title>Draft genome sequence of Rosellinia necatrix.</title>
        <authorList>
            <person name="Kanematsu S."/>
        </authorList>
    </citation>
    <scope>NUCLEOTIDE SEQUENCE [LARGE SCALE GENOMIC DNA]</scope>
    <source>
        <strain evidence="2">W97</strain>
    </source>
</reference>
<evidence type="ECO:0000313" key="2">
    <source>
        <dbReference type="EMBL" id="GAW26108.1"/>
    </source>
</evidence>
<sequence>MYIFVRQLGIALGVGIGATTLQNALKLKLRWDGLPTEIADQADTFIFTLHGLPDSPYKQAIYDAYRFWFQIIFGTWLGMSIFILFLCLVFIKHADMNRKLTSDHQLDGERIVRHWERKSP</sequence>